<keyword evidence="4" id="KW-1185">Reference proteome</keyword>
<dbReference type="Gene3D" id="3.40.1350.60">
    <property type="match status" value="1"/>
</dbReference>
<evidence type="ECO:0000259" key="1">
    <source>
        <dbReference type="Pfam" id="PF03749"/>
    </source>
</evidence>
<gene>
    <name evidence="3" type="ORF">PBRA_002317</name>
</gene>
<dbReference type="GO" id="GO:0003677">
    <property type="term" value="F:DNA binding"/>
    <property type="evidence" value="ECO:0007669"/>
    <property type="project" value="InterPro"/>
</dbReference>
<proteinExistence type="predicted"/>
<dbReference type="Gene3D" id="2.40.50.580">
    <property type="match status" value="1"/>
</dbReference>
<dbReference type="InterPro" id="IPR041465">
    <property type="entry name" value="SfsA_N"/>
</dbReference>
<protein>
    <recommendedName>
        <fullName evidence="5">Sugar fermentation stimulation protein C-terminal domain-containing protein</fullName>
    </recommendedName>
</protein>
<dbReference type="Proteomes" id="UP000039324">
    <property type="component" value="Unassembled WGS sequence"/>
</dbReference>
<dbReference type="InterPro" id="IPR040452">
    <property type="entry name" value="SfsA_C"/>
</dbReference>
<evidence type="ECO:0000313" key="3">
    <source>
        <dbReference type="EMBL" id="CEP02052.1"/>
    </source>
</evidence>
<dbReference type="PANTHER" id="PTHR30545:SF2">
    <property type="entry name" value="SUGAR FERMENTATION STIMULATION PROTEIN A"/>
    <property type="match status" value="1"/>
</dbReference>
<dbReference type="Pfam" id="PF03749">
    <property type="entry name" value="SfsA"/>
    <property type="match status" value="1"/>
</dbReference>
<evidence type="ECO:0000259" key="2">
    <source>
        <dbReference type="Pfam" id="PF17746"/>
    </source>
</evidence>
<sequence>MVRPVARTAGMGRVALSRTIPPAARCAARQRSEAMKGKRAIKFAQRLQRGFVTARPNRFIMNVDVDGVTHRCHCPVTSTIANLNFNLEGTRVPCLVSAAATSPKRKTPFTVEAISLDGGSSWRGINQTAANRYVERLLDEGMLQERIEAGAVHRERRLGKSRIDFEVGDRHFVEVKTLVNMGDDAAQIHPNYSREYSKVSRIGDRLIRHYQELGDALLDPKANVKKATFVLVFLHKASRFQPAIHEVADLPGVVGERIRALRATIDRAVAAGVQTWQLNLVINEDGFTLHDFFKLDLFQ</sequence>
<dbReference type="OrthoDB" id="5590862at2759"/>
<dbReference type="InterPro" id="IPR005224">
    <property type="entry name" value="SfsA"/>
</dbReference>
<dbReference type="Pfam" id="PF17746">
    <property type="entry name" value="SfsA_N"/>
    <property type="match status" value="1"/>
</dbReference>
<dbReference type="EMBL" id="CDSF01000122">
    <property type="protein sequence ID" value="CEP02052.1"/>
    <property type="molecule type" value="Genomic_DNA"/>
</dbReference>
<dbReference type="PANTHER" id="PTHR30545">
    <property type="entry name" value="SUGAR FERMENTATION STIMULATION PROTEIN A"/>
    <property type="match status" value="1"/>
</dbReference>
<name>A0A0G4J3D5_PLABS</name>
<feature type="domain" description="SfsA N-terminal OB" evidence="2">
    <location>
        <begin position="55"/>
        <end position="118"/>
    </location>
</feature>
<reference evidence="3 4" key="1">
    <citation type="submission" date="2015-02" db="EMBL/GenBank/DDBJ databases">
        <authorList>
            <person name="Chooi Y.-H."/>
        </authorList>
    </citation>
    <scope>NUCLEOTIDE SEQUENCE [LARGE SCALE GENOMIC DNA]</scope>
    <source>
        <strain evidence="3">E3</strain>
    </source>
</reference>
<accession>A0A0G4J3D5</accession>
<evidence type="ECO:0008006" key="5">
    <source>
        <dbReference type="Google" id="ProtNLM"/>
    </source>
</evidence>
<dbReference type="AlphaFoldDB" id="A0A0G4J3D5"/>
<organism evidence="3 4">
    <name type="scientific">Plasmodiophora brassicae</name>
    <name type="common">Clubroot disease agent</name>
    <dbReference type="NCBI Taxonomy" id="37360"/>
    <lineage>
        <taxon>Eukaryota</taxon>
        <taxon>Sar</taxon>
        <taxon>Rhizaria</taxon>
        <taxon>Endomyxa</taxon>
        <taxon>Phytomyxea</taxon>
        <taxon>Plasmodiophorida</taxon>
        <taxon>Plasmodiophoridae</taxon>
        <taxon>Plasmodiophora</taxon>
    </lineage>
</organism>
<feature type="domain" description="Sugar fermentation stimulation protein C-terminal" evidence="1">
    <location>
        <begin position="129"/>
        <end position="191"/>
    </location>
</feature>
<evidence type="ECO:0000313" key="4">
    <source>
        <dbReference type="Proteomes" id="UP000039324"/>
    </source>
</evidence>